<accession>A0A9D4ZTE8</accession>
<dbReference type="Gramene" id="Psat07G0026200-T1">
    <property type="protein sequence ID" value="KAI5382779.1"/>
    <property type="gene ID" value="KIW84_070262"/>
</dbReference>
<dbReference type="NCBIfam" id="TIGR01557">
    <property type="entry name" value="myb_SHAQKYF"/>
    <property type="match status" value="1"/>
</dbReference>
<dbReference type="Gene3D" id="3.40.50.2300">
    <property type="match status" value="1"/>
</dbReference>
<organism evidence="11 12">
    <name type="scientific">Pisum sativum</name>
    <name type="common">Garden pea</name>
    <name type="synonym">Lathyrus oleraceus</name>
    <dbReference type="NCBI Taxonomy" id="3888"/>
    <lineage>
        <taxon>Eukaryota</taxon>
        <taxon>Viridiplantae</taxon>
        <taxon>Streptophyta</taxon>
        <taxon>Embryophyta</taxon>
        <taxon>Tracheophyta</taxon>
        <taxon>Spermatophyta</taxon>
        <taxon>Magnoliopsida</taxon>
        <taxon>eudicotyledons</taxon>
        <taxon>Gunneridae</taxon>
        <taxon>Pentapetalae</taxon>
        <taxon>rosids</taxon>
        <taxon>fabids</taxon>
        <taxon>Fabales</taxon>
        <taxon>Fabaceae</taxon>
        <taxon>Papilionoideae</taxon>
        <taxon>50 kb inversion clade</taxon>
        <taxon>NPAAA clade</taxon>
        <taxon>Hologalegina</taxon>
        <taxon>IRL clade</taxon>
        <taxon>Fabeae</taxon>
        <taxon>Lathyrus</taxon>
    </lineage>
</organism>
<dbReference type="Pfam" id="PF00072">
    <property type="entry name" value="Response_reg"/>
    <property type="match status" value="1"/>
</dbReference>
<keyword evidence="12" id="KW-1185">Reference proteome</keyword>
<keyword evidence="3" id="KW-0902">Two-component regulatory system</keyword>
<dbReference type="InterPro" id="IPR006447">
    <property type="entry name" value="Myb_dom_plants"/>
</dbReference>
<name>A0A9D4ZTE8_PEA</name>
<dbReference type="GO" id="GO:0000160">
    <property type="term" value="P:phosphorelay signal transduction system"/>
    <property type="evidence" value="ECO:0007669"/>
    <property type="project" value="UniProtKB-KW"/>
</dbReference>
<dbReference type="SUPFAM" id="SSF52172">
    <property type="entry name" value="CheY-like"/>
    <property type="match status" value="1"/>
</dbReference>
<reference evidence="11 12" key="1">
    <citation type="journal article" date="2022" name="Nat. Genet.">
        <title>Improved pea reference genome and pan-genome highlight genomic features and evolutionary characteristics.</title>
        <authorList>
            <person name="Yang T."/>
            <person name="Liu R."/>
            <person name="Luo Y."/>
            <person name="Hu S."/>
            <person name="Wang D."/>
            <person name="Wang C."/>
            <person name="Pandey M.K."/>
            <person name="Ge S."/>
            <person name="Xu Q."/>
            <person name="Li N."/>
            <person name="Li G."/>
            <person name="Huang Y."/>
            <person name="Saxena R.K."/>
            <person name="Ji Y."/>
            <person name="Li M."/>
            <person name="Yan X."/>
            <person name="He Y."/>
            <person name="Liu Y."/>
            <person name="Wang X."/>
            <person name="Xiang C."/>
            <person name="Varshney R.K."/>
            <person name="Ding H."/>
            <person name="Gao S."/>
            <person name="Zong X."/>
        </authorList>
    </citation>
    <scope>NUCLEOTIDE SEQUENCE [LARGE SCALE GENOMIC DNA]</scope>
    <source>
        <strain evidence="11 12">cv. Zhongwan 6</strain>
    </source>
</reference>
<dbReference type="GO" id="GO:0005634">
    <property type="term" value="C:nucleus"/>
    <property type="evidence" value="ECO:0007669"/>
    <property type="project" value="UniProtKB-SubCell"/>
</dbReference>
<evidence type="ECO:0000256" key="4">
    <source>
        <dbReference type="ARBA" id="ARBA00023015"/>
    </source>
</evidence>
<keyword evidence="4" id="KW-0805">Transcription regulation</keyword>
<dbReference type="SMART" id="SM00448">
    <property type="entry name" value="REC"/>
    <property type="match status" value="1"/>
</dbReference>
<evidence type="ECO:0008006" key="13">
    <source>
        <dbReference type="Google" id="ProtNLM"/>
    </source>
</evidence>
<keyword evidence="6" id="KW-0804">Transcription</keyword>
<evidence type="ECO:0000256" key="7">
    <source>
        <dbReference type="ARBA" id="ARBA00023242"/>
    </source>
</evidence>
<dbReference type="PROSITE" id="PS51294">
    <property type="entry name" value="HTH_MYB"/>
    <property type="match status" value="1"/>
</dbReference>
<evidence type="ECO:0000313" key="12">
    <source>
        <dbReference type="Proteomes" id="UP001058974"/>
    </source>
</evidence>
<gene>
    <name evidence="11" type="ORF">KIW84_070262</name>
</gene>
<feature type="domain" description="HTH myb-type" evidence="10">
    <location>
        <begin position="171"/>
        <end position="230"/>
    </location>
</feature>
<dbReference type="Pfam" id="PF00249">
    <property type="entry name" value="Myb_DNA-binding"/>
    <property type="match status" value="1"/>
</dbReference>
<dbReference type="InterPro" id="IPR017930">
    <property type="entry name" value="Myb_dom"/>
</dbReference>
<dbReference type="InterPro" id="IPR045279">
    <property type="entry name" value="ARR-like"/>
</dbReference>
<dbReference type="Gene3D" id="1.10.10.60">
    <property type="entry name" value="Homeodomain-like"/>
    <property type="match status" value="1"/>
</dbReference>
<proteinExistence type="predicted"/>
<evidence type="ECO:0000256" key="8">
    <source>
        <dbReference type="PROSITE-ProRule" id="PRU00169"/>
    </source>
</evidence>
<dbReference type="CDD" id="cd17584">
    <property type="entry name" value="REC_typeB_ARR-like"/>
    <property type="match status" value="1"/>
</dbReference>
<dbReference type="FunFam" id="1.10.10.60:FF:000007">
    <property type="entry name" value="Two-component response regulator"/>
    <property type="match status" value="1"/>
</dbReference>
<keyword evidence="5" id="KW-0010">Activator</keyword>
<dbReference type="GO" id="GO:0009736">
    <property type="term" value="P:cytokinin-activated signaling pathway"/>
    <property type="evidence" value="ECO:0007669"/>
    <property type="project" value="InterPro"/>
</dbReference>
<evidence type="ECO:0000256" key="6">
    <source>
        <dbReference type="ARBA" id="ARBA00023163"/>
    </source>
</evidence>
<dbReference type="PANTHER" id="PTHR43874">
    <property type="entry name" value="TWO-COMPONENT RESPONSE REGULATOR"/>
    <property type="match status" value="1"/>
</dbReference>
<comment type="subcellular location">
    <subcellularLocation>
        <location evidence="1">Nucleus</location>
    </subcellularLocation>
</comment>
<evidence type="ECO:0000256" key="2">
    <source>
        <dbReference type="ARBA" id="ARBA00022553"/>
    </source>
</evidence>
<dbReference type="InterPro" id="IPR009057">
    <property type="entry name" value="Homeodomain-like_sf"/>
</dbReference>
<keyword evidence="7" id="KW-0539">Nucleus</keyword>
<protein>
    <recommendedName>
        <fullName evidence="13">Two-component response regulator</fullName>
    </recommendedName>
</protein>
<keyword evidence="2" id="KW-0597">Phosphoprotein</keyword>
<dbReference type="InterPro" id="IPR001005">
    <property type="entry name" value="SANT/Myb"/>
</dbReference>
<sequence>MTSFEQYGLPQQFPTNLRVLVIDHDISLLNVIEKTCFQFHYQVKTCSKVSDALDFLRKTDTCFDMILIEAQMFDMDSYEFVRYVTQEIKIPVIMMCVDGSTNSVMKSIINGASDYWIKPLNENQIKNMWQHVARNFLNENKKQEINPENLNVESNIIQEDVEIDKDNHELRTEKSRLAWSPELHKKFVDAVTELGIDRAVPKKIQELMNVDGLTRGHIASHLQKYRQYLKRENLEKHIRMTQNIMESNNSFGYSSGFNYHAYGGASSSTHHDVPLEMQNQNQNALFKSTSSLWHNNNSHMEQVPNSMIWQQPQEYGTWQQVPMSSLTTGALSSSPGFSPFSADVNIGGVSASATVVEDDGTSTRVENEAELNSIYHSLETHLLS</sequence>
<dbReference type="Proteomes" id="UP001058974">
    <property type="component" value="Chromosome 7"/>
</dbReference>
<evidence type="ECO:0000256" key="1">
    <source>
        <dbReference type="ARBA" id="ARBA00004123"/>
    </source>
</evidence>
<evidence type="ECO:0000313" key="11">
    <source>
        <dbReference type="EMBL" id="KAI5382779.1"/>
    </source>
</evidence>
<dbReference type="OrthoDB" id="1426639at2759"/>
<evidence type="ECO:0000259" key="9">
    <source>
        <dbReference type="PROSITE" id="PS50110"/>
    </source>
</evidence>
<evidence type="ECO:0000256" key="3">
    <source>
        <dbReference type="ARBA" id="ARBA00023012"/>
    </source>
</evidence>
<dbReference type="InterPro" id="IPR011006">
    <property type="entry name" value="CheY-like_superfamily"/>
</dbReference>
<dbReference type="SUPFAM" id="SSF46689">
    <property type="entry name" value="Homeodomain-like"/>
    <property type="match status" value="1"/>
</dbReference>
<dbReference type="InterPro" id="IPR001789">
    <property type="entry name" value="Sig_transdc_resp-reg_receiver"/>
</dbReference>
<comment type="caution">
    <text evidence="8">Lacks conserved residue(s) required for the propagation of feature annotation.</text>
</comment>
<dbReference type="PANTHER" id="PTHR43874:SF206">
    <property type="entry name" value="RESPONSE REGULATOR RECEIVER DOMAIN PROTEIN"/>
    <property type="match status" value="1"/>
</dbReference>
<evidence type="ECO:0000256" key="5">
    <source>
        <dbReference type="ARBA" id="ARBA00023159"/>
    </source>
</evidence>
<evidence type="ECO:0000259" key="10">
    <source>
        <dbReference type="PROSITE" id="PS51294"/>
    </source>
</evidence>
<dbReference type="GO" id="GO:0003677">
    <property type="term" value="F:DNA binding"/>
    <property type="evidence" value="ECO:0007669"/>
    <property type="project" value="InterPro"/>
</dbReference>
<comment type="caution">
    <text evidence="11">The sequence shown here is derived from an EMBL/GenBank/DDBJ whole genome shotgun (WGS) entry which is preliminary data.</text>
</comment>
<dbReference type="EMBL" id="JAMSHJ010000007">
    <property type="protein sequence ID" value="KAI5382779.1"/>
    <property type="molecule type" value="Genomic_DNA"/>
</dbReference>
<dbReference type="PROSITE" id="PS50110">
    <property type="entry name" value="RESPONSE_REGULATORY"/>
    <property type="match status" value="1"/>
</dbReference>
<dbReference type="AlphaFoldDB" id="A0A9D4ZTE8"/>
<feature type="domain" description="Response regulatory" evidence="9">
    <location>
        <begin position="18"/>
        <end position="133"/>
    </location>
</feature>